<keyword evidence="2" id="KW-1133">Transmembrane helix</keyword>
<feature type="transmembrane region" description="Helical" evidence="2">
    <location>
        <begin position="30"/>
        <end position="51"/>
    </location>
</feature>
<dbReference type="EMBL" id="JACKVK010000008">
    <property type="protein sequence ID" value="MCV7422151.1"/>
    <property type="molecule type" value="Genomic_DNA"/>
</dbReference>
<sequence>MSDAGSPGPYPPGWVPSGPSTPAPNTRARWIATIVATVVVVVVGAAVVLTARGTGDAAGSTSALPSAATPNPVAPDSRPTTVASAADTGPLALLTTDVTCGPWDNVQTAVGVAQRRGWSQRDPSVPASAWSPDVRAQYQAVGDALRSGTATAVTLAAQTPSRAMRELYDTFVVYGRLYADALPTYEAPDDALATTSMAALDAITDVCAANRSISAMPQLPDVEPAPAPTALPDVGDPAAPARFLPRGQPNPSCGPWVAATADLRTQIEPWSTVDPGVGVGQWTSQQRAIQDGAARIFAAHADVMQAAGRGSGNAVFEDLATFGATYLRAFVAEEPLYWSGVHDLAEVGLSVDGLLAAACQSAAS</sequence>
<evidence type="ECO:0000313" key="4">
    <source>
        <dbReference type="Proteomes" id="UP001141629"/>
    </source>
</evidence>
<protein>
    <submittedName>
        <fullName evidence="3">Uncharacterized protein</fullName>
    </submittedName>
</protein>
<proteinExistence type="predicted"/>
<gene>
    <name evidence="3" type="ORF">H7K45_16500</name>
</gene>
<evidence type="ECO:0000256" key="1">
    <source>
        <dbReference type="SAM" id="MobiDB-lite"/>
    </source>
</evidence>
<accession>A0A9X3C316</accession>
<keyword evidence="2" id="KW-0472">Membrane</keyword>
<comment type="caution">
    <text evidence="3">The sequence shown here is derived from an EMBL/GenBank/DDBJ whole genome shotgun (WGS) entry which is preliminary data.</text>
</comment>
<keyword evidence="4" id="KW-1185">Reference proteome</keyword>
<dbReference type="RefSeq" id="WP_263996894.1">
    <property type="nucleotide sequence ID" value="NZ_JACKVK010000008.1"/>
</dbReference>
<evidence type="ECO:0000313" key="3">
    <source>
        <dbReference type="EMBL" id="MCV7422151.1"/>
    </source>
</evidence>
<organism evidence="3 4">
    <name type="scientific">Mycobacterium yunnanensis</name>
    <dbReference type="NCBI Taxonomy" id="368477"/>
    <lineage>
        <taxon>Bacteria</taxon>
        <taxon>Bacillati</taxon>
        <taxon>Actinomycetota</taxon>
        <taxon>Actinomycetes</taxon>
        <taxon>Mycobacteriales</taxon>
        <taxon>Mycobacteriaceae</taxon>
        <taxon>Mycobacterium</taxon>
    </lineage>
</organism>
<evidence type="ECO:0000256" key="2">
    <source>
        <dbReference type="SAM" id="Phobius"/>
    </source>
</evidence>
<dbReference type="Proteomes" id="UP001141629">
    <property type="component" value="Unassembled WGS sequence"/>
</dbReference>
<feature type="region of interest" description="Disordered" evidence="1">
    <location>
        <begin position="1"/>
        <end position="23"/>
    </location>
</feature>
<reference evidence="3" key="1">
    <citation type="submission" date="2020-07" db="EMBL/GenBank/DDBJ databases">
        <authorList>
            <person name="Pettersson B.M.F."/>
            <person name="Behra P.R.K."/>
            <person name="Ramesh M."/>
            <person name="Das S."/>
            <person name="Dasgupta S."/>
            <person name="Kirsebom L.A."/>
        </authorList>
    </citation>
    <scope>NUCLEOTIDE SEQUENCE</scope>
    <source>
        <strain evidence="3">DSM 44838</strain>
    </source>
</reference>
<dbReference type="AlphaFoldDB" id="A0A9X3C316"/>
<keyword evidence="2" id="KW-0812">Transmembrane</keyword>
<name>A0A9X3C316_9MYCO</name>
<reference evidence="3" key="2">
    <citation type="journal article" date="2022" name="BMC Genomics">
        <title>Comparative genome analysis of mycobacteria focusing on tRNA and non-coding RNA.</title>
        <authorList>
            <person name="Behra P.R.K."/>
            <person name="Pettersson B.M.F."/>
            <person name="Ramesh M."/>
            <person name="Das S."/>
            <person name="Dasgupta S."/>
            <person name="Kirsebom L.A."/>
        </authorList>
    </citation>
    <scope>NUCLEOTIDE SEQUENCE</scope>
    <source>
        <strain evidence="3">DSM 44838</strain>
    </source>
</reference>
<feature type="region of interest" description="Disordered" evidence="1">
    <location>
        <begin position="55"/>
        <end position="83"/>
    </location>
</feature>
<feature type="compositionally biased region" description="Pro residues" evidence="1">
    <location>
        <begin position="8"/>
        <end position="22"/>
    </location>
</feature>